<accession>R7RTS1</accession>
<dbReference type="Proteomes" id="UP000014923">
    <property type="component" value="Unassembled WGS sequence"/>
</dbReference>
<protein>
    <recommendedName>
        <fullName evidence="1">CopZ zinc binding domain-containing protein</fullName>
    </recommendedName>
</protein>
<sequence>MTNICPMCKKEGDLVQRITVESLVNDHFKKHLKSFEYGLCKNPDCDIVYFNNETSEIYFQRDIKVPVWYKNQENPIVCYCANVTLKDVIDLVVEKQKIKTFQELVDLTGAMKSCRCKTQNPSGKCCKEVLEDAFNYALSLIDTEI</sequence>
<dbReference type="InterPro" id="IPR040890">
    <property type="entry name" value="Znf_CopZ"/>
</dbReference>
<evidence type="ECO:0000259" key="1">
    <source>
        <dbReference type="Pfam" id="PF18423"/>
    </source>
</evidence>
<evidence type="ECO:0000313" key="2">
    <source>
        <dbReference type="EMBL" id="CDF58688.1"/>
    </source>
</evidence>
<dbReference type="Gene3D" id="2.20.25.270">
    <property type="match status" value="1"/>
</dbReference>
<dbReference type="Pfam" id="PF18423">
    <property type="entry name" value="zf_CopZ"/>
    <property type="match status" value="1"/>
</dbReference>
<dbReference type="CDD" id="cd10141">
    <property type="entry name" value="CopZ-like_Fer2_BFD-like"/>
    <property type="match status" value="1"/>
</dbReference>
<feature type="domain" description="CopZ zinc binding" evidence="1">
    <location>
        <begin position="3"/>
        <end position="64"/>
    </location>
</feature>
<dbReference type="eggNOG" id="COG2906">
    <property type="taxonomic scope" value="Bacteria"/>
</dbReference>
<gene>
    <name evidence="2" type="ORF">TCEL_00734</name>
</gene>
<dbReference type="RefSeq" id="WP_018663024.1">
    <property type="nucleotide sequence ID" value="NZ_HF952018.1"/>
</dbReference>
<dbReference type="InterPro" id="IPR041854">
    <property type="entry name" value="BFD-like_2Fe2S-bd_dom_sf"/>
</dbReference>
<dbReference type="Gene3D" id="1.10.10.1100">
    <property type="entry name" value="BFD-like [2Fe-2S]-binding domain"/>
    <property type="match status" value="1"/>
</dbReference>
<dbReference type="AlphaFoldDB" id="R7RTS1"/>
<keyword evidence="3" id="KW-1185">Reference proteome</keyword>
<dbReference type="OrthoDB" id="95698at2"/>
<evidence type="ECO:0000313" key="3">
    <source>
        <dbReference type="Proteomes" id="UP000014923"/>
    </source>
</evidence>
<reference evidence="2" key="1">
    <citation type="submission" date="2013-03" db="EMBL/GenBank/DDBJ databases">
        <title>Draft genome sequence of the hydrogen-ethanol-producing anaerobic alkalithermophilic Caloramator celere.</title>
        <authorList>
            <person name="Ciranna A."/>
            <person name="Larjo A."/>
            <person name="Kivisto A."/>
            <person name="Santala V."/>
            <person name="Roos C."/>
            <person name="Karp M."/>
        </authorList>
    </citation>
    <scope>NUCLEOTIDE SEQUENCE [LARGE SCALE GENOMIC DNA]</scope>
    <source>
        <strain evidence="2">DSM 8682</strain>
    </source>
</reference>
<dbReference type="EMBL" id="CAVN010000098">
    <property type="protein sequence ID" value="CDF58688.1"/>
    <property type="molecule type" value="Genomic_DNA"/>
</dbReference>
<proteinExistence type="predicted"/>
<name>R7RTS1_9CLOT</name>
<dbReference type="HOGENOM" id="CLU_115326_1_0_9"/>
<comment type="caution">
    <text evidence="2">The sequence shown here is derived from an EMBL/GenBank/DDBJ whole genome shotgun (WGS) entry which is preliminary data.</text>
</comment>
<organism evidence="2 3">
    <name type="scientific">Thermobrachium celere DSM 8682</name>
    <dbReference type="NCBI Taxonomy" id="941824"/>
    <lineage>
        <taxon>Bacteria</taxon>
        <taxon>Bacillati</taxon>
        <taxon>Bacillota</taxon>
        <taxon>Clostridia</taxon>
        <taxon>Eubacteriales</taxon>
        <taxon>Clostridiaceae</taxon>
        <taxon>Thermobrachium</taxon>
    </lineage>
</organism>